<keyword evidence="11" id="KW-1185">Reference proteome</keyword>
<evidence type="ECO:0000259" key="7">
    <source>
        <dbReference type="PROSITE" id="PS50045"/>
    </source>
</evidence>
<evidence type="ECO:0000313" key="10">
    <source>
        <dbReference type="EMBL" id="CEO88187.1"/>
    </source>
</evidence>
<dbReference type="CDD" id="cd00009">
    <property type="entry name" value="AAA"/>
    <property type="match status" value="1"/>
</dbReference>
<feature type="domain" description="Sigma-54 factor interaction" evidence="7">
    <location>
        <begin position="146"/>
        <end position="375"/>
    </location>
</feature>
<dbReference type="RefSeq" id="WP_044664402.1">
    <property type="nucleotide sequence ID" value="NZ_CDRZ01000062.1"/>
</dbReference>
<dbReference type="InterPro" id="IPR000014">
    <property type="entry name" value="PAS"/>
</dbReference>
<dbReference type="GO" id="GO:0006355">
    <property type="term" value="P:regulation of DNA-templated transcription"/>
    <property type="evidence" value="ECO:0007669"/>
    <property type="project" value="InterPro"/>
</dbReference>
<dbReference type="Pfam" id="PF25601">
    <property type="entry name" value="AAA_lid_14"/>
    <property type="match status" value="1"/>
</dbReference>
<name>A0A0B7MKK6_9FIRM</name>
<evidence type="ECO:0000259" key="8">
    <source>
        <dbReference type="PROSITE" id="PS50112"/>
    </source>
</evidence>
<dbReference type="GO" id="GO:0005524">
    <property type="term" value="F:ATP binding"/>
    <property type="evidence" value="ECO:0007669"/>
    <property type="project" value="UniProtKB-KW"/>
</dbReference>
<dbReference type="Gene3D" id="3.30.450.20">
    <property type="entry name" value="PAS domain"/>
    <property type="match status" value="1"/>
</dbReference>
<dbReference type="NCBIfam" id="TIGR00229">
    <property type="entry name" value="sensory_box"/>
    <property type="match status" value="1"/>
</dbReference>
<reference evidence="11" key="1">
    <citation type="submission" date="2015-01" db="EMBL/GenBank/DDBJ databases">
        <authorList>
            <person name="Manzoor Shahid"/>
            <person name="Zubair Saima"/>
        </authorList>
    </citation>
    <scope>NUCLEOTIDE SEQUENCE [LARGE SCALE GENOMIC DNA]</scope>
    <source>
        <strain evidence="11">Sp3</strain>
    </source>
</reference>
<feature type="coiled-coil region" evidence="6">
    <location>
        <begin position="105"/>
        <end position="139"/>
    </location>
</feature>
<feature type="domain" description="PAC" evidence="9">
    <location>
        <begin position="69"/>
        <end position="121"/>
    </location>
</feature>
<dbReference type="SUPFAM" id="SSF55785">
    <property type="entry name" value="PYP-like sensor domain (PAS domain)"/>
    <property type="match status" value="1"/>
</dbReference>
<evidence type="ECO:0000256" key="5">
    <source>
        <dbReference type="ARBA" id="ARBA00023163"/>
    </source>
</evidence>
<keyword evidence="4" id="KW-0238">DNA-binding</keyword>
<dbReference type="GO" id="GO:0003677">
    <property type="term" value="F:DNA binding"/>
    <property type="evidence" value="ECO:0007669"/>
    <property type="project" value="UniProtKB-KW"/>
</dbReference>
<dbReference type="PROSITE" id="PS50113">
    <property type="entry name" value="PAC"/>
    <property type="match status" value="1"/>
</dbReference>
<keyword evidence="6" id="KW-0175">Coiled coil</keyword>
<dbReference type="Proteomes" id="UP000046155">
    <property type="component" value="Unassembled WGS sequence"/>
</dbReference>
<evidence type="ECO:0000256" key="2">
    <source>
        <dbReference type="ARBA" id="ARBA00022840"/>
    </source>
</evidence>
<dbReference type="InterPro" id="IPR027417">
    <property type="entry name" value="P-loop_NTPase"/>
</dbReference>
<dbReference type="InterPro" id="IPR003593">
    <property type="entry name" value="AAA+_ATPase"/>
</dbReference>
<sequence length="461" mass="52187">MDKDGLQKILEASFDEIFVVDSEGVVIYVNKACERHYGLKASEFIGKSSYELAAKGFWFPSVTPQILRDKKRISLIQETLIGVKLLVTATPVLDEKGDVSMIVMNARDVTELEKLKKELDNITNLAKRYKTEAEEFRKKELDTSDFIICSQKMNDAFEVAKRVATVDSNILILGESGTGKSYLAKYIHKMSKRCKCPFVTLNCASIPEQLFESELFGYTSGAFTGASKSGKPGLIELAETGTLFLDEIAEIPVGLQAKLLEVIEERRFIKVGGKEAKTVDVRILAATNRDLKALVDKGLFRDDLYYRLNVIEITIPPLRERQDDILPLVNYYIDKYNKKYGCKKYFSRGSLDILLSYSWPGNVRELSHVIERLVVIVPDDVIKPHRVSHLSSEYDVSLEHDRFPSCAQLVPLEDALKKVEKEIVITAHNRLRSSYKVAEALEISQSKAYRLIRKHCEDGVK</sequence>
<dbReference type="InterPro" id="IPR002078">
    <property type="entry name" value="Sigma_54_int"/>
</dbReference>
<dbReference type="PROSITE" id="PS50045">
    <property type="entry name" value="SIGMA54_INTERACT_4"/>
    <property type="match status" value="1"/>
</dbReference>
<evidence type="ECO:0000256" key="4">
    <source>
        <dbReference type="ARBA" id="ARBA00023125"/>
    </source>
</evidence>
<dbReference type="InterPro" id="IPR035965">
    <property type="entry name" value="PAS-like_dom_sf"/>
</dbReference>
<dbReference type="SMART" id="SM00382">
    <property type="entry name" value="AAA"/>
    <property type="match status" value="1"/>
</dbReference>
<dbReference type="FunFam" id="3.40.50.300:FF:000006">
    <property type="entry name" value="DNA-binding transcriptional regulator NtrC"/>
    <property type="match status" value="1"/>
</dbReference>
<dbReference type="InterPro" id="IPR025943">
    <property type="entry name" value="Sigma_54_int_dom_ATP-bd_2"/>
</dbReference>
<dbReference type="Pfam" id="PF08448">
    <property type="entry name" value="PAS_4"/>
    <property type="match status" value="1"/>
</dbReference>
<evidence type="ECO:0000259" key="9">
    <source>
        <dbReference type="PROSITE" id="PS50113"/>
    </source>
</evidence>
<dbReference type="InterPro" id="IPR025944">
    <property type="entry name" value="Sigma_54_int_dom_CS"/>
</dbReference>
<dbReference type="AlphaFoldDB" id="A0A0B7MKK6"/>
<dbReference type="InterPro" id="IPR000700">
    <property type="entry name" value="PAS-assoc_C"/>
</dbReference>
<dbReference type="SUPFAM" id="SSF52540">
    <property type="entry name" value="P-loop containing nucleoside triphosphate hydrolases"/>
    <property type="match status" value="1"/>
</dbReference>
<dbReference type="PROSITE" id="PS00675">
    <property type="entry name" value="SIGMA54_INTERACT_1"/>
    <property type="match status" value="1"/>
</dbReference>
<dbReference type="Pfam" id="PF00158">
    <property type="entry name" value="Sigma54_activat"/>
    <property type="match status" value="1"/>
</dbReference>
<dbReference type="InterPro" id="IPR013656">
    <property type="entry name" value="PAS_4"/>
</dbReference>
<proteinExistence type="predicted"/>
<dbReference type="CDD" id="cd00130">
    <property type="entry name" value="PAS"/>
    <property type="match status" value="1"/>
</dbReference>
<dbReference type="EMBL" id="CDRZ01000062">
    <property type="protein sequence ID" value="CEO88187.1"/>
    <property type="molecule type" value="Genomic_DNA"/>
</dbReference>
<dbReference type="Gene3D" id="1.10.8.60">
    <property type="match status" value="1"/>
</dbReference>
<keyword evidence="1" id="KW-0547">Nucleotide-binding</keyword>
<dbReference type="Gene3D" id="3.40.50.300">
    <property type="entry name" value="P-loop containing nucleotide triphosphate hydrolases"/>
    <property type="match status" value="1"/>
</dbReference>
<evidence type="ECO:0000256" key="3">
    <source>
        <dbReference type="ARBA" id="ARBA00023015"/>
    </source>
</evidence>
<dbReference type="PROSITE" id="PS50112">
    <property type="entry name" value="PAS"/>
    <property type="match status" value="1"/>
</dbReference>
<dbReference type="PANTHER" id="PTHR32071">
    <property type="entry name" value="TRANSCRIPTIONAL REGULATORY PROTEIN"/>
    <property type="match status" value="1"/>
</dbReference>
<evidence type="ECO:0000256" key="6">
    <source>
        <dbReference type="SAM" id="Coils"/>
    </source>
</evidence>
<dbReference type="OrthoDB" id="9803970at2"/>
<feature type="domain" description="PAS" evidence="8">
    <location>
        <begin position="2"/>
        <end position="48"/>
    </location>
</feature>
<evidence type="ECO:0000256" key="1">
    <source>
        <dbReference type="ARBA" id="ARBA00022741"/>
    </source>
</evidence>
<dbReference type="PROSITE" id="PS00676">
    <property type="entry name" value="SIGMA54_INTERACT_2"/>
    <property type="match status" value="1"/>
</dbReference>
<keyword evidence="5" id="KW-0804">Transcription</keyword>
<evidence type="ECO:0000313" key="11">
    <source>
        <dbReference type="Proteomes" id="UP000046155"/>
    </source>
</evidence>
<keyword evidence="3" id="KW-0805">Transcription regulation</keyword>
<dbReference type="PANTHER" id="PTHR32071:SF57">
    <property type="entry name" value="C4-DICARBOXYLATE TRANSPORT TRANSCRIPTIONAL REGULATORY PROTEIN DCTD"/>
    <property type="match status" value="1"/>
</dbReference>
<dbReference type="PROSITE" id="PS00688">
    <property type="entry name" value="SIGMA54_INTERACT_3"/>
    <property type="match status" value="1"/>
</dbReference>
<dbReference type="InterPro" id="IPR058031">
    <property type="entry name" value="AAA_lid_NorR"/>
</dbReference>
<protein>
    <submittedName>
        <fullName evidence="10">Putative sigma54 specific transcriptional regulator</fullName>
    </submittedName>
</protein>
<dbReference type="Gene3D" id="1.10.10.60">
    <property type="entry name" value="Homeodomain-like"/>
    <property type="match status" value="1"/>
</dbReference>
<keyword evidence="2" id="KW-0067">ATP-binding</keyword>
<organism evidence="10 11">
    <name type="scientific">Syntrophaceticus schinkii</name>
    <dbReference type="NCBI Taxonomy" id="499207"/>
    <lineage>
        <taxon>Bacteria</taxon>
        <taxon>Bacillati</taxon>
        <taxon>Bacillota</taxon>
        <taxon>Clostridia</taxon>
        <taxon>Thermoanaerobacterales</taxon>
        <taxon>Thermoanaerobacterales Family III. Incertae Sedis</taxon>
        <taxon>Syntrophaceticus</taxon>
    </lineage>
</organism>
<gene>
    <name evidence="10" type="ORF">SSCH_1540006</name>
</gene>
<accession>A0A0B7MKK6</accession>
<dbReference type="InterPro" id="IPR025662">
    <property type="entry name" value="Sigma_54_int_dom_ATP-bd_1"/>
</dbReference>